<protein>
    <recommendedName>
        <fullName evidence="5">Lipoprotein LpqE</fullName>
    </recommendedName>
</protein>
<dbReference type="PROSITE" id="PS51257">
    <property type="entry name" value="PROKAR_LIPOPROTEIN"/>
    <property type="match status" value="1"/>
</dbReference>
<accession>A0A0N9HS36</accession>
<dbReference type="RefSeq" id="WP_054287904.1">
    <property type="nucleotide sequence ID" value="NZ_CP012752.1"/>
</dbReference>
<feature type="signal peptide" evidence="2">
    <location>
        <begin position="1"/>
        <end position="22"/>
    </location>
</feature>
<dbReference type="OrthoDB" id="5188566at2"/>
<dbReference type="InterPro" id="IPR036182">
    <property type="entry name" value="PCuAC_sf"/>
</dbReference>
<evidence type="ECO:0000313" key="3">
    <source>
        <dbReference type="EMBL" id="ALG05926.1"/>
    </source>
</evidence>
<evidence type="ECO:0000256" key="2">
    <source>
        <dbReference type="SAM" id="SignalP"/>
    </source>
</evidence>
<dbReference type="EMBL" id="CP012752">
    <property type="protein sequence ID" value="ALG05926.1"/>
    <property type="molecule type" value="Genomic_DNA"/>
</dbReference>
<gene>
    <name evidence="3" type="ORF">AOZ06_02425</name>
</gene>
<organism evidence="3 4">
    <name type="scientific">Kibdelosporangium phytohabitans</name>
    <dbReference type="NCBI Taxonomy" id="860235"/>
    <lineage>
        <taxon>Bacteria</taxon>
        <taxon>Bacillati</taxon>
        <taxon>Actinomycetota</taxon>
        <taxon>Actinomycetes</taxon>
        <taxon>Pseudonocardiales</taxon>
        <taxon>Pseudonocardiaceae</taxon>
        <taxon>Kibdelosporangium</taxon>
    </lineage>
</organism>
<keyword evidence="4" id="KW-1185">Reference proteome</keyword>
<dbReference type="AlphaFoldDB" id="A0A0N9HS36"/>
<dbReference type="KEGG" id="kphy:AOZ06_02425"/>
<keyword evidence="2" id="KW-0732">Signal</keyword>
<evidence type="ECO:0000313" key="4">
    <source>
        <dbReference type="Proteomes" id="UP000063699"/>
    </source>
</evidence>
<dbReference type="Gene3D" id="2.60.40.1890">
    <property type="entry name" value="PCu(A)C copper chaperone"/>
    <property type="match status" value="1"/>
</dbReference>
<feature type="region of interest" description="Disordered" evidence="1">
    <location>
        <begin position="116"/>
        <end position="171"/>
    </location>
</feature>
<dbReference type="Proteomes" id="UP000063699">
    <property type="component" value="Chromosome"/>
</dbReference>
<dbReference type="STRING" id="860235.AOZ06_02425"/>
<feature type="chain" id="PRO_5038411967" description="Lipoprotein LpqE" evidence="2">
    <location>
        <begin position="23"/>
        <end position="229"/>
    </location>
</feature>
<proteinExistence type="predicted"/>
<evidence type="ECO:0008006" key="5">
    <source>
        <dbReference type="Google" id="ProtNLM"/>
    </source>
</evidence>
<evidence type="ECO:0000256" key="1">
    <source>
        <dbReference type="SAM" id="MobiDB-lite"/>
    </source>
</evidence>
<name>A0A0N9HS36_9PSEU</name>
<sequence>MSRQRHSLRFATAAVGVALALAGCSAGQISQTAGMEPAVNGGGGNVGLVAVRDVQFAYPDHGVYEKGASAALTGTLVNSAQSDDELVSVTTPVGQARITGDKKLAAGRSLILEVPAGGVSSSPSASSSSAPTTTTGAPSGSATSGAPSGAATSGAASGTATTTSRPATTSSKAIEIGKATIVLSGLTEEIRSGKSFEITFTFKSGSVTILVPVAVPTTPRTPAGGGGGH</sequence>
<reference evidence="3 4" key="1">
    <citation type="submission" date="2015-07" db="EMBL/GenBank/DDBJ databases">
        <title>Genome sequencing of Kibdelosporangium phytohabitans.</title>
        <authorList>
            <person name="Qin S."/>
            <person name="Xing K."/>
        </authorList>
    </citation>
    <scope>NUCLEOTIDE SEQUENCE [LARGE SCALE GENOMIC DNA]</scope>
    <source>
        <strain evidence="3 4">KLBMP1111</strain>
    </source>
</reference>